<protein>
    <submittedName>
        <fullName evidence="3">Allantoinase</fullName>
    </submittedName>
</protein>
<dbReference type="InterPro" id="IPR050138">
    <property type="entry name" value="DHOase/Allantoinase_Hydrolase"/>
</dbReference>
<comment type="similarity">
    <text evidence="1">Belongs to the metallo-dependent hydrolases superfamily. Hydantoinase/dihydropyrimidinase family.</text>
</comment>
<dbReference type="Proteomes" id="UP000199208">
    <property type="component" value="Unassembled WGS sequence"/>
</dbReference>
<evidence type="ECO:0000259" key="2">
    <source>
        <dbReference type="Pfam" id="PF01979"/>
    </source>
</evidence>
<dbReference type="Gene3D" id="3.20.20.140">
    <property type="entry name" value="Metal-dependent hydrolases"/>
    <property type="match status" value="1"/>
</dbReference>
<evidence type="ECO:0000256" key="1">
    <source>
        <dbReference type="ARBA" id="ARBA00008829"/>
    </source>
</evidence>
<dbReference type="InterPro" id="IPR032466">
    <property type="entry name" value="Metal_Hydrolase"/>
</dbReference>
<dbReference type="EMBL" id="FMWL01000020">
    <property type="protein sequence ID" value="SCZ81646.1"/>
    <property type="molecule type" value="Genomic_DNA"/>
</dbReference>
<dbReference type="GO" id="GO:0005737">
    <property type="term" value="C:cytoplasm"/>
    <property type="evidence" value="ECO:0007669"/>
    <property type="project" value="TreeGrafter"/>
</dbReference>
<accession>A0A1G5S5P6</accession>
<keyword evidence="4" id="KW-1185">Reference proteome</keyword>
<dbReference type="InterPro" id="IPR011059">
    <property type="entry name" value="Metal-dep_hydrolase_composite"/>
</dbReference>
<feature type="domain" description="Amidohydrolase-related" evidence="2">
    <location>
        <begin position="54"/>
        <end position="451"/>
    </location>
</feature>
<dbReference type="Gene3D" id="2.30.40.10">
    <property type="entry name" value="Urease, subunit C, domain 1"/>
    <property type="match status" value="1"/>
</dbReference>
<gene>
    <name evidence="3" type="ORF">SAMN03080599_02907</name>
</gene>
<dbReference type="STRING" id="1120920.SAMN03080599_02907"/>
<dbReference type="SUPFAM" id="SSF51338">
    <property type="entry name" value="Composite domain of metallo-dependent hydrolases"/>
    <property type="match status" value="1"/>
</dbReference>
<organism evidence="3 4">
    <name type="scientific">Acidaminobacter hydrogenoformans DSM 2784</name>
    <dbReference type="NCBI Taxonomy" id="1120920"/>
    <lineage>
        <taxon>Bacteria</taxon>
        <taxon>Bacillati</taxon>
        <taxon>Bacillota</taxon>
        <taxon>Clostridia</taxon>
        <taxon>Peptostreptococcales</taxon>
        <taxon>Acidaminobacteraceae</taxon>
        <taxon>Acidaminobacter</taxon>
    </lineage>
</organism>
<dbReference type="PANTHER" id="PTHR43668:SF2">
    <property type="entry name" value="ALLANTOINASE"/>
    <property type="match status" value="1"/>
</dbReference>
<reference evidence="3 4" key="1">
    <citation type="submission" date="2016-10" db="EMBL/GenBank/DDBJ databases">
        <authorList>
            <person name="de Groot N.N."/>
        </authorList>
    </citation>
    <scope>NUCLEOTIDE SEQUENCE [LARGE SCALE GENOMIC DNA]</scope>
    <source>
        <strain evidence="3 4">DSM 2784</strain>
    </source>
</reference>
<dbReference type="SUPFAM" id="SSF51556">
    <property type="entry name" value="Metallo-dependent hydrolases"/>
    <property type="match status" value="1"/>
</dbReference>
<dbReference type="PANTHER" id="PTHR43668">
    <property type="entry name" value="ALLANTOINASE"/>
    <property type="match status" value="1"/>
</dbReference>
<name>A0A1G5S5P6_9FIRM</name>
<dbReference type="GO" id="GO:0004038">
    <property type="term" value="F:allantoinase activity"/>
    <property type="evidence" value="ECO:0007669"/>
    <property type="project" value="TreeGrafter"/>
</dbReference>
<dbReference type="FunFam" id="3.20.20.140:FF:000174">
    <property type="entry name" value="Dihydropyrimidinase-related protein 2"/>
    <property type="match status" value="1"/>
</dbReference>
<proteinExistence type="inferred from homology"/>
<dbReference type="Pfam" id="PF01979">
    <property type="entry name" value="Amidohydro_1"/>
    <property type="match status" value="1"/>
</dbReference>
<dbReference type="OrthoDB" id="9765462at2"/>
<evidence type="ECO:0000313" key="4">
    <source>
        <dbReference type="Proteomes" id="UP000199208"/>
    </source>
</evidence>
<dbReference type="GO" id="GO:0006145">
    <property type="term" value="P:purine nucleobase catabolic process"/>
    <property type="evidence" value="ECO:0007669"/>
    <property type="project" value="TreeGrafter"/>
</dbReference>
<dbReference type="AlphaFoldDB" id="A0A1G5S5P6"/>
<dbReference type="RefSeq" id="WP_092592742.1">
    <property type="nucleotide sequence ID" value="NZ_FMWL01000020.1"/>
</dbReference>
<dbReference type="InterPro" id="IPR006680">
    <property type="entry name" value="Amidohydro-rel"/>
</dbReference>
<evidence type="ECO:0000313" key="3">
    <source>
        <dbReference type="EMBL" id="SCZ81646.1"/>
    </source>
</evidence>
<sequence length="512" mass="56187">MKYDLIVKNALIPAMNGNDTLMTNILVKNEKIAGFLESVEGLEAERYVDAGGKLVLPGCIDSHTHYMDPGFTHRETFLTGTSQAAAGGLTTIIDMPCCSFPRSVLDVDSMNEKLDAIKPQAIVDFGLWGGATGDMVRDGKLADVQAQADAGVLAFKVYMTPSVPTFNRVTDPEMHEVFKAVEKTGVAVGVHAENFAMCDYYVRKYQAEGRLDGPAWSEARLELAEKAAIQLGIAFAEETGARYHVVHMSTGMGARLIGEAKKRGLKVTSEVCPHYLVLNAPEAMSEYGAYAKIAPPLRTTQDNIELWEGLANGSVDFVATDHAPYKIQANKDNDDAAVEKDAPGMNIWTAFPGISGSETMVNIIISEGYNKGRLTLERTVEVLSKSAAIHYGLYPKKGSMNIGSDADLTIIDLEKEWAIDKDVSFMKNKYTPLHGLKLKGKVAHTILRGTSVYHEEPNEVQGKILVEPGFGQFVKRQSIQVLPNKLQFENYKAIGADFFNNYHRRNINNVID</sequence>